<feature type="compositionally biased region" description="Basic and acidic residues" evidence="1">
    <location>
        <begin position="46"/>
        <end position="56"/>
    </location>
</feature>
<organism evidence="2 3">
    <name type="scientific">Agromyces protaetiae</name>
    <dbReference type="NCBI Taxonomy" id="2509455"/>
    <lineage>
        <taxon>Bacteria</taxon>
        <taxon>Bacillati</taxon>
        <taxon>Actinomycetota</taxon>
        <taxon>Actinomycetes</taxon>
        <taxon>Micrococcales</taxon>
        <taxon>Microbacteriaceae</taxon>
        <taxon>Agromyces</taxon>
    </lineage>
</organism>
<evidence type="ECO:0000256" key="1">
    <source>
        <dbReference type="SAM" id="MobiDB-lite"/>
    </source>
</evidence>
<dbReference type="EMBL" id="CP035491">
    <property type="protein sequence ID" value="QAY74260.1"/>
    <property type="molecule type" value="Genomic_DNA"/>
</dbReference>
<sequence length="79" mass="8888">MTHHTPKRRPYTRRFRQVYVATARRERTPETFARIITNAALGTAQREADARADHAARLSPQRAPDSPARLPTGEEAGHA</sequence>
<proteinExistence type="predicted"/>
<protein>
    <submittedName>
        <fullName evidence="2">Uncharacterized protein</fullName>
    </submittedName>
</protein>
<dbReference type="AlphaFoldDB" id="A0A4P6FDH1"/>
<feature type="region of interest" description="Disordered" evidence="1">
    <location>
        <begin position="42"/>
        <end position="79"/>
    </location>
</feature>
<dbReference type="RefSeq" id="WP_129191806.1">
    <property type="nucleotide sequence ID" value="NZ_CP035491.1"/>
</dbReference>
<keyword evidence="3" id="KW-1185">Reference proteome</keyword>
<accession>A0A4P6FDH1</accession>
<dbReference type="KEGG" id="agf:ET445_13920"/>
<evidence type="ECO:0000313" key="2">
    <source>
        <dbReference type="EMBL" id="QAY74260.1"/>
    </source>
</evidence>
<evidence type="ECO:0000313" key="3">
    <source>
        <dbReference type="Proteomes" id="UP000291259"/>
    </source>
</evidence>
<reference evidence="2 3" key="1">
    <citation type="submission" date="2019-01" db="EMBL/GenBank/DDBJ databases">
        <title>Genome sequencing of strain FW100M-8.</title>
        <authorList>
            <person name="Heo J."/>
            <person name="Kim S.-J."/>
            <person name="Kim J.-S."/>
            <person name="Hong S.-B."/>
            <person name="Kwon S.-W."/>
        </authorList>
    </citation>
    <scope>NUCLEOTIDE SEQUENCE [LARGE SCALE GENOMIC DNA]</scope>
    <source>
        <strain evidence="2 3">FW100M-8</strain>
    </source>
</reference>
<gene>
    <name evidence="2" type="ORF">ET445_13920</name>
</gene>
<name>A0A4P6FDH1_9MICO</name>
<dbReference type="OrthoDB" id="9918639at2"/>
<dbReference type="Proteomes" id="UP000291259">
    <property type="component" value="Chromosome"/>
</dbReference>